<accession>A0ABV0ZW06</accession>
<name>A0ABV0ZW06_9TELE</name>
<dbReference type="EMBL" id="JAHRIP010075426">
    <property type="protein sequence ID" value="MEQ2310022.1"/>
    <property type="molecule type" value="Genomic_DNA"/>
</dbReference>
<keyword evidence="3" id="KW-1185">Reference proteome</keyword>
<evidence type="ECO:0000256" key="1">
    <source>
        <dbReference type="SAM" id="MobiDB-lite"/>
    </source>
</evidence>
<proteinExistence type="predicted"/>
<comment type="caution">
    <text evidence="2">The sequence shown here is derived from an EMBL/GenBank/DDBJ whole genome shotgun (WGS) entry which is preliminary data.</text>
</comment>
<gene>
    <name evidence="2" type="ORF">AMECASPLE_004477</name>
</gene>
<evidence type="ECO:0000313" key="3">
    <source>
        <dbReference type="Proteomes" id="UP001469553"/>
    </source>
</evidence>
<evidence type="ECO:0000313" key="2">
    <source>
        <dbReference type="EMBL" id="MEQ2310022.1"/>
    </source>
</evidence>
<protein>
    <submittedName>
        <fullName evidence="2">Uncharacterized protein</fullName>
    </submittedName>
</protein>
<feature type="region of interest" description="Disordered" evidence="1">
    <location>
        <begin position="111"/>
        <end position="130"/>
    </location>
</feature>
<sequence length="167" mass="18382">MDLASTFAAEIIYAGNLDEPLDGLETVGERQQVFFISLIIPGVFKKEAASNSLLKCCPSWLSYVLSVLWNTFGLLMSKDFRLQSEPSTRPRIFVSTNLFGSSTGWQLPDSTIPQTTSSKPCPPSTNGSTTNRATVTNSLCQVLTCSGLTCVQLRVSPPSWRIIHHFY</sequence>
<reference evidence="2 3" key="1">
    <citation type="submission" date="2021-06" db="EMBL/GenBank/DDBJ databases">
        <authorList>
            <person name="Palmer J.M."/>
        </authorList>
    </citation>
    <scope>NUCLEOTIDE SEQUENCE [LARGE SCALE GENOMIC DNA]</scope>
    <source>
        <strain evidence="2 3">AS_MEX2019</strain>
        <tissue evidence="2">Muscle</tissue>
    </source>
</reference>
<dbReference type="Proteomes" id="UP001469553">
    <property type="component" value="Unassembled WGS sequence"/>
</dbReference>
<organism evidence="2 3">
    <name type="scientific">Ameca splendens</name>
    <dbReference type="NCBI Taxonomy" id="208324"/>
    <lineage>
        <taxon>Eukaryota</taxon>
        <taxon>Metazoa</taxon>
        <taxon>Chordata</taxon>
        <taxon>Craniata</taxon>
        <taxon>Vertebrata</taxon>
        <taxon>Euteleostomi</taxon>
        <taxon>Actinopterygii</taxon>
        <taxon>Neopterygii</taxon>
        <taxon>Teleostei</taxon>
        <taxon>Neoteleostei</taxon>
        <taxon>Acanthomorphata</taxon>
        <taxon>Ovalentaria</taxon>
        <taxon>Atherinomorphae</taxon>
        <taxon>Cyprinodontiformes</taxon>
        <taxon>Goodeidae</taxon>
        <taxon>Ameca</taxon>
    </lineage>
</organism>